<dbReference type="EMBL" id="CP049074">
    <property type="protein sequence ID" value="QKR00737.1"/>
    <property type="molecule type" value="Genomic_DNA"/>
</dbReference>
<proteinExistence type="predicted"/>
<sequence length="116" mass="12996">MDCLASFGGEIGYMCRSVRNKGVNARVINKYVQAYLGDRESDILISHIRRGAKVSGFGVITDVELDALRKYVCSGQTTGLYPLRIGIKVFWLYSGVTSFCKGYTRWEWVTERGRGG</sequence>
<gene>
    <name evidence="1" type="ORF">GWK48_10365</name>
</gene>
<name>A0A6N0NWZ1_9CREN</name>
<evidence type="ECO:0000313" key="2">
    <source>
        <dbReference type="Proteomes" id="UP000509301"/>
    </source>
</evidence>
<organism evidence="1 2">
    <name type="scientific">Metallosphaera tengchongensis</name>
    <dbReference type="NCBI Taxonomy" id="1532350"/>
    <lineage>
        <taxon>Archaea</taxon>
        <taxon>Thermoproteota</taxon>
        <taxon>Thermoprotei</taxon>
        <taxon>Sulfolobales</taxon>
        <taxon>Sulfolobaceae</taxon>
        <taxon>Metallosphaera</taxon>
    </lineage>
</organism>
<dbReference type="KEGG" id="mten:GWK48_10365"/>
<accession>A0A6N0NWZ1</accession>
<dbReference type="Proteomes" id="UP000509301">
    <property type="component" value="Chromosome"/>
</dbReference>
<keyword evidence="2" id="KW-1185">Reference proteome</keyword>
<evidence type="ECO:0000313" key="1">
    <source>
        <dbReference type="EMBL" id="QKR00737.1"/>
    </source>
</evidence>
<dbReference type="AlphaFoldDB" id="A0A6N0NWZ1"/>
<protein>
    <submittedName>
        <fullName evidence="1">Uncharacterized protein</fullName>
    </submittedName>
</protein>
<reference evidence="1 2" key="1">
    <citation type="submission" date="2020-02" db="EMBL/GenBank/DDBJ databases">
        <title>Comparative genome analysis reveals the metabolism and evolution of the thermophilic archaeal genus Metallosphaera.</title>
        <authorList>
            <person name="Jiang C."/>
        </authorList>
    </citation>
    <scope>NUCLEOTIDE SEQUENCE [LARGE SCALE GENOMIC DNA]</scope>
    <source>
        <strain evidence="1 2">Ric-A</strain>
    </source>
</reference>